<dbReference type="Gene3D" id="3.30.530.20">
    <property type="match status" value="1"/>
</dbReference>
<evidence type="ECO:0000313" key="3">
    <source>
        <dbReference type="Proteomes" id="UP000787472"/>
    </source>
</evidence>
<name>A0A9E5JU82_9GAMM</name>
<dbReference type="RefSeq" id="WP_167185082.1">
    <property type="nucleotide sequence ID" value="NZ_JAAONZ010000005.1"/>
</dbReference>
<sequence length="239" mass="24716">MEMLGEQRIAAPCQKVWEALNDPDVLRASIPGCQSLSKEADDRFAATVEVKVGPIGARFKGVVTLTQLKPPHSYVLLLDGNGGIAGSAKGSAKVHLSEIDGGTLVSYEVDAQVGGRMAQLGGPIIDATAKQLAGKFFSRFGDIVSGVKAPEAAPVAAAGPAVTPAYGIPAYAPAAAASSLWPGIAIGLLLILVALAAFEYGRHSTASVIVIDNAVLERLIQEQQHQNGTPSQPSKGDRQ</sequence>
<feature type="transmembrane region" description="Helical" evidence="1">
    <location>
        <begin position="180"/>
        <end position="198"/>
    </location>
</feature>
<accession>A0A9E5JU82</accession>
<dbReference type="InterPro" id="IPR010419">
    <property type="entry name" value="CO_DH_gsu"/>
</dbReference>
<dbReference type="PANTHER" id="PTHR38588:SF1">
    <property type="entry name" value="BLL0334 PROTEIN"/>
    <property type="match status" value="1"/>
</dbReference>
<dbReference type="Pfam" id="PF06240">
    <property type="entry name" value="COXG"/>
    <property type="match status" value="1"/>
</dbReference>
<keyword evidence="1" id="KW-0812">Transmembrane</keyword>
<dbReference type="InterPro" id="IPR023393">
    <property type="entry name" value="START-like_dom_sf"/>
</dbReference>
<keyword evidence="1" id="KW-1133">Transmembrane helix</keyword>
<keyword evidence="3" id="KW-1185">Reference proteome</keyword>
<gene>
    <name evidence="2" type="ORF">G8770_09030</name>
</gene>
<dbReference type="CDD" id="cd05018">
    <property type="entry name" value="CoxG"/>
    <property type="match status" value="1"/>
</dbReference>
<dbReference type="EMBL" id="JAAONZ010000005">
    <property type="protein sequence ID" value="NHO65683.1"/>
    <property type="molecule type" value="Genomic_DNA"/>
</dbReference>
<proteinExistence type="predicted"/>
<evidence type="ECO:0000313" key="2">
    <source>
        <dbReference type="EMBL" id="NHO65683.1"/>
    </source>
</evidence>
<reference evidence="2" key="1">
    <citation type="submission" date="2020-03" db="EMBL/GenBank/DDBJ databases">
        <authorList>
            <person name="Guo F."/>
        </authorList>
    </citation>
    <scope>NUCLEOTIDE SEQUENCE</scope>
    <source>
        <strain evidence="2">JCM 30134</strain>
    </source>
</reference>
<comment type="caution">
    <text evidence="2">The sequence shown here is derived from an EMBL/GenBank/DDBJ whole genome shotgun (WGS) entry which is preliminary data.</text>
</comment>
<dbReference type="AlphaFoldDB" id="A0A9E5JU82"/>
<evidence type="ECO:0000256" key="1">
    <source>
        <dbReference type="SAM" id="Phobius"/>
    </source>
</evidence>
<dbReference type="SUPFAM" id="SSF55961">
    <property type="entry name" value="Bet v1-like"/>
    <property type="match status" value="1"/>
</dbReference>
<dbReference type="Proteomes" id="UP000787472">
    <property type="component" value="Unassembled WGS sequence"/>
</dbReference>
<dbReference type="PANTHER" id="PTHR38588">
    <property type="entry name" value="BLL0334 PROTEIN"/>
    <property type="match status" value="1"/>
</dbReference>
<protein>
    <submittedName>
        <fullName evidence="2">Carbon monoxide dehydrogenase subunit G</fullName>
    </submittedName>
</protein>
<organism evidence="2 3">
    <name type="scientific">Pseudomaricurvus hydrocarbonicus</name>
    <dbReference type="NCBI Taxonomy" id="1470433"/>
    <lineage>
        <taxon>Bacteria</taxon>
        <taxon>Pseudomonadati</taxon>
        <taxon>Pseudomonadota</taxon>
        <taxon>Gammaproteobacteria</taxon>
        <taxon>Cellvibrionales</taxon>
        <taxon>Cellvibrionaceae</taxon>
        <taxon>Pseudomaricurvus</taxon>
    </lineage>
</organism>
<keyword evidence="1" id="KW-0472">Membrane</keyword>